<name>C4GFW6_9NEIS</name>
<evidence type="ECO:0000256" key="1">
    <source>
        <dbReference type="SAM" id="MobiDB-lite"/>
    </source>
</evidence>
<dbReference type="STRING" id="629741.GCWU000324_01033"/>
<sequence>MAFQAAYDGVKNAAGKVNKLVNMVFGIGGTTVGALQLDALIEETTELSANVTQYAVEEGAPIADHIGVESERLSLSGVVSGASVVLFGDSGKSKLVQAKALLRQMHEKREPITIVSGLDFYSDYAITSCTIRRGADGEKLDVEMSLIKIRKAQPREADVPPQKASGKAKGKAGETGARKGKTAGKTARKSSVPKTAQPAGKPVSQPTQARQPETRRSQLHKITY</sequence>
<dbReference type="RefSeq" id="WP_003794957.1">
    <property type="nucleotide sequence ID" value="NZ_GG665871.1"/>
</dbReference>
<dbReference type="AlphaFoldDB" id="C4GFW6"/>
<gene>
    <name evidence="3" type="ORF">GCWU000324_01033</name>
</gene>
<reference evidence="3" key="1">
    <citation type="submission" date="2009-04" db="EMBL/GenBank/DDBJ databases">
        <authorList>
            <person name="Weinstock G."/>
            <person name="Sodergren E."/>
            <person name="Clifton S."/>
            <person name="Fulton L."/>
            <person name="Fulton B."/>
            <person name="Courtney L."/>
            <person name="Fronick C."/>
            <person name="Harrison M."/>
            <person name="Strong C."/>
            <person name="Farmer C."/>
            <person name="Delahaunty K."/>
            <person name="Markovic C."/>
            <person name="Hall O."/>
            <person name="Minx P."/>
            <person name="Tomlinson C."/>
            <person name="Mitreva M."/>
            <person name="Nelson J."/>
            <person name="Hou S."/>
            <person name="Wollam A."/>
            <person name="Pepin K.H."/>
            <person name="Johnson M."/>
            <person name="Bhonagiri V."/>
            <person name="Nash W.E."/>
            <person name="Warren W."/>
            <person name="Chinwalla A."/>
            <person name="Mardis E.R."/>
            <person name="Wilson R.K."/>
        </authorList>
    </citation>
    <scope>NUCLEOTIDE SEQUENCE [LARGE SCALE GENOMIC DNA]</scope>
    <source>
        <strain evidence="3">ATCC 51147</strain>
    </source>
</reference>
<dbReference type="HOGENOM" id="CLU_107543_0_0_4"/>
<evidence type="ECO:0000313" key="4">
    <source>
        <dbReference type="Proteomes" id="UP000003009"/>
    </source>
</evidence>
<evidence type="ECO:0000259" key="2">
    <source>
        <dbReference type="Pfam" id="PF21821"/>
    </source>
</evidence>
<accession>C4GFW6</accession>
<feature type="region of interest" description="Disordered" evidence="1">
    <location>
        <begin position="152"/>
        <end position="224"/>
    </location>
</feature>
<protein>
    <recommendedName>
        <fullName evidence="2">Dit-like phage tail protein N-terminal domain-containing protein</fullName>
    </recommendedName>
</protein>
<dbReference type="InterPro" id="IPR048494">
    <property type="entry name" value="Dit-like_N"/>
</dbReference>
<comment type="caution">
    <text evidence="3">The sequence shown here is derived from an EMBL/GenBank/DDBJ whole genome shotgun (WGS) entry which is preliminary data.</text>
</comment>
<evidence type="ECO:0000313" key="3">
    <source>
        <dbReference type="EMBL" id="EEP69121.1"/>
    </source>
</evidence>
<organism evidence="3 4">
    <name type="scientific">Kingella oralis ATCC 51147</name>
    <dbReference type="NCBI Taxonomy" id="629741"/>
    <lineage>
        <taxon>Bacteria</taxon>
        <taxon>Pseudomonadati</taxon>
        <taxon>Pseudomonadota</taxon>
        <taxon>Betaproteobacteria</taxon>
        <taxon>Neisseriales</taxon>
        <taxon>Neisseriaceae</taxon>
        <taxon>Kingella</taxon>
    </lineage>
</organism>
<dbReference type="EMBL" id="ACJW02000002">
    <property type="protein sequence ID" value="EEP69121.1"/>
    <property type="molecule type" value="Genomic_DNA"/>
</dbReference>
<feature type="domain" description="Dit-like phage tail protein N-terminal" evidence="2">
    <location>
        <begin position="37"/>
        <end position="160"/>
    </location>
</feature>
<proteinExistence type="predicted"/>
<dbReference type="Proteomes" id="UP000003009">
    <property type="component" value="Unassembled WGS sequence"/>
</dbReference>
<dbReference type="GeneID" id="84906693"/>
<feature type="compositionally biased region" description="Basic residues" evidence="1">
    <location>
        <begin position="178"/>
        <end position="188"/>
    </location>
</feature>
<dbReference type="Pfam" id="PF21821">
    <property type="entry name" value="Dit_like"/>
    <property type="match status" value="1"/>
</dbReference>
<keyword evidence="4" id="KW-1185">Reference proteome</keyword>